<feature type="non-terminal residue" evidence="2">
    <location>
        <position position="1"/>
    </location>
</feature>
<dbReference type="InterPro" id="IPR010730">
    <property type="entry name" value="HET"/>
</dbReference>
<evidence type="ECO:0000259" key="1">
    <source>
        <dbReference type="Pfam" id="PF06985"/>
    </source>
</evidence>
<proteinExistence type="predicted"/>
<reference evidence="2" key="1">
    <citation type="journal article" date="2020" name="Stud. Mycol.">
        <title>101 Dothideomycetes genomes: a test case for predicting lifestyles and emergence of pathogens.</title>
        <authorList>
            <person name="Haridas S."/>
            <person name="Albert R."/>
            <person name="Binder M."/>
            <person name="Bloem J."/>
            <person name="Labutti K."/>
            <person name="Salamov A."/>
            <person name="Andreopoulos B."/>
            <person name="Baker S."/>
            <person name="Barry K."/>
            <person name="Bills G."/>
            <person name="Bluhm B."/>
            <person name="Cannon C."/>
            <person name="Castanera R."/>
            <person name="Culley D."/>
            <person name="Daum C."/>
            <person name="Ezra D."/>
            <person name="Gonzalez J."/>
            <person name="Henrissat B."/>
            <person name="Kuo A."/>
            <person name="Liang C."/>
            <person name="Lipzen A."/>
            <person name="Lutzoni F."/>
            <person name="Magnuson J."/>
            <person name="Mondo S."/>
            <person name="Nolan M."/>
            <person name="Ohm R."/>
            <person name="Pangilinan J."/>
            <person name="Park H.-J."/>
            <person name="Ramirez L."/>
            <person name="Alfaro M."/>
            <person name="Sun H."/>
            <person name="Tritt A."/>
            <person name="Yoshinaga Y."/>
            <person name="Zwiers L.-H."/>
            <person name="Turgeon B."/>
            <person name="Goodwin S."/>
            <person name="Spatafora J."/>
            <person name="Crous P."/>
            <person name="Grigoriev I."/>
        </authorList>
    </citation>
    <scope>NUCLEOTIDE SEQUENCE</scope>
    <source>
        <strain evidence="2">CBS 207.26</strain>
    </source>
</reference>
<keyword evidence="3" id="KW-1185">Reference proteome</keyword>
<organism evidence="2 3">
    <name type="scientific">Zopfia rhizophila CBS 207.26</name>
    <dbReference type="NCBI Taxonomy" id="1314779"/>
    <lineage>
        <taxon>Eukaryota</taxon>
        <taxon>Fungi</taxon>
        <taxon>Dikarya</taxon>
        <taxon>Ascomycota</taxon>
        <taxon>Pezizomycotina</taxon>
        <taxon>Dothideomycetes</taxon>
        <taxon>Dothideomycetes incertae sedis</taxon>
        <taxon>Zopfiaceae</taxon>
        <taxon>Zopfia</taxon>
    </lineage>
</organism>
<sequence length="100" mass="11559">CALSYCWGGPQPSQTIIMNFRNGRKKVAIFSYPRAITDAIVVASRFKIPYLWVHSMCFVQDDAEDIRRELAYMPKIYKHSILTLVASVDISSCERFLRPR</sequence>
<dbReference type="OrthoDB" id="2958217at2759"/>
<feature type="non-terminal residue" evidence="2">
    <location>
        <position position="100"/>
    </location>
</feature>
<evidence type="ECO:0000313" key="3">
    <source>
        <dbReference type="Proteomes" id="UP000800200"/>
    </source>
</evidence>
<accession>A0A6A6D8Q4</accession>
<protein>
    <recommendedName>
        <fullName evidence="1">Heterokaryon incompatibility domain-containing protein</fullName>
    </recommendedName>
</protein>
<feature type="domain" description="Heterokaryon incompatibility" evidence="1">
    <location>
        <begin position="2"/>
        <end position="92"/>
    </location>
</feature>
<dbReference type="PANTHER" id="PTHR33112:SF16">
    <property type="entry name" value="HETEROKARYON INCOMPATIBILITY DOMAIN-CONTAINING PROTEIN"/>
    <property type="match status" value="1"/>
</dbReference>
<evidence type="ECO:0000313" key="2">
    <source>
        <dbReference type="EMBL" id="KAF2174652.1"/>
    </source>
</evidence>
<dbReference type="PANTHER" id="PTHR33112">
    <property type="entry name" value="DOMAIN PROTEIN, PUTATIVE-RELATED"/>
    <property type="match status" value="1"/>
</dbReference>
<dbReference type="Proteomes" id="UP000800200">
    <property type="component" value="Unassembled WGS sequence"/>
</dbReference>
<dbReference type="Pfam" id="PF06985">
    <property type="entry name" value="HET"/>
    <property type="match status" value="1"/>
</dbReference>
<dbReference type="AlphaFoldDB" id="A0A6A6D8Q4"/>
<name>A0A6A6D8Q4_9PEZI</name>
<gene>
    <name evidence="2" type="ORF">K469DRAFT_526616</name>
</gene>
<dbReference type="EMBL" id="ML994801">
    <property type="protein sequence ID" value="KAF2174652.1"/>
    <property type="molecule type" value="Genomic_DNA"/>
</dbReference>